<protein>
    <submittedName>
        <fullName evidence="1">YceI-like domain-containing protein</fullName>
    </submittedName>
</protein>
<evidence type="ECO:0000313" key="2">
    <source>
        <dbReference type="Proteomes" id="UP000199149"/>
    </source>
</evidence>
<evidence type="ECO:0000313" key="1">
    <source>
        <dbReference type="EMBL" id="SFM78998.1"/>
    </source>
</evidence>
<dbReference type="RefSeq" id="WP_092906430.1">
    <property type="nucleotide sequence ID" value="NZ_FOUZ01000002.1"/>
</dbReference>
<dbReference type="Gene3D" id="2.40.128.110">
    <property type="entry name" value="Lipid/polyisoprenoid-binding, YceI-like"/>
    <property type="match status" value="1"/>
</dbReference>
<dbReference type="Proteomes" id="UP000199149">
    <property type="component" value="Unassembled WGS sequence"/>
</dbReference>
<name>A0A1I4TQM6_9FLAO</name>
<gene>
    <name evidence="1" type="ORF">SAMN05421738_102313</name>
</gene>
<dbReference type="AlphaFoldDB" id="A0A1I4TQM6"/>
<reference evidence="2" key="1">
    <citation type="submission" date="2016-10" db="EMBL/GenBank/DDBJ databases">
        <authorList>
            <person name="Varghese N."/>
            <person name="Submissions S."/>
        </authorList>
    </citation>
    <scope>NUCLEOTIDE SEQUENCE [LARGE SCALE GENOMIC DNA]</scope>
    <source>
        <strain evidence="2">XJ109</strain>
    </source>
</reference>
<dbReference type="InterPro" id="IPR036761">
    <property type="entry name" value="TTHA0802/YceI-like_sf"/>
</dbReference>
<dbReference type="PROSITE" id="PS51257">
    <property type="entry name" value="PROKAR_LIPOPROTEIN"/>
    <property type="match status" value="1"/>
</dbReference>
<keyword evidence="2" id="KW-1185">Reference proteome</keyword>
<organism evidence="1 2">
    <name type="scientific">Algoriella xinjiangensis</name>
    <dbReference type="NCBI Taxonomy" id="684065"/>
    <lineage>
        <taxon>Bacteria</taxon>
        <taxon>Pseudomonadati</taxon>
        <taxon>Bacteroidota</taxon>
        <taxon>Flavobacteriia</taxon>
        <taxon>Flavobacteriales</taxon>
        <taxon>Weeksellaceae</taxon>
        <taxon>Algoriella</taxon>
    </lineage>
</organism>
<dbReference type="OrthoDB" id="5292899at2"/>
<sequence length="218" mass="24189">MKKLNMALAICVAMSMYSCTNKTEEKVETTEVKEVSTTTEEATEIVEGVIRKSSVEWTAYKTTEKVGVTGHFDVVLVKDAKEDGKTPQEVLEGANIIAIVPSLNSDQIDRDQKLKDILFGNMIDTKEIKGQLHFRDGKTYLNLTLNKASKEYEVKSTFENNVFTIDGTIDLLDFNASKALEALNQACLELHKGADGVSKTWSEVHIKGQVEFSEGFGK</sequence>
<dbReference type="EMBL" id="FOUZ01000002">
    <property type="protein sequence ID" value="SFM78998.1"/>
    <property type="molecule type" value="Genomic_DNA"/>
</dbReference>
<dbReference type="STRING" id="684065.SAMN05421738_102313"/>
<proteinExistence type="predicted"/>
<accession>A0A1I4TQM6</accession>